<gene>
    <name evidence="1" type="ORF">CKAN_00326100</name>
</gene>
<protein>
    <submittedName>
        <fullName evidence="1">Enoyl-CoA delta isomerase 2, peroxisomal-like protein</fullName>
    </submittedName>
</protein>
<evidence type="ECO:0000313" key="2">
    <source>
        <dbReference type="Proteomes" id="UP000283530"/>
    </source>
</evidence>
<dbReference type="STRING" id="337451.A0A3S3MJI7"/>
<dbReference type="EMBL" id="QPKB01000001">
    <property type="protein sequence ID" value="RWR74906.1"/>
    <property type="molecule type" value="Genomic_DNA"/>
</dbReference>
<proteinExistence type="predicted"/>
<name>A0A3S3MJI7_9MAGN</name>
<organism evidence="1 2">
    <name type="scientific">Cinnamomum micranthum f. kanehirae</name>
    <dbReference type="NCBI Taxonomy" id="337451"/>
    <lineage>
        <taxon>Eukaryota</taxon>
        <taxon>Viridiplantae</taxon>
        <taxon>Streptophyta</taxon>
        <taxon>Embryophyta</taxon>
        <taxon>Tracheophyta</taxon>
        <taxon>Spermatophyta</taxon>
        <taxon>Magnoliopsida</taxon>
        <taxon>Magnoliidae</taxon>
        <taxon>Laurales</taxon>
        <taxon>Lauraceae</taxon>
        <taxon>Cinnamomum</taxon>
    </lineage>
</organism>
<keyword evidence="1" id="KW-0413">Isomerase</keyword>
<dbReference type="GO" id="GO:0016853">
    <property type="term" value="F:isomerase activity"/>
    <property type="evidence" value="ECO:0007669"/>
    <property type="project" value="UniProtKB-KW"/>
</dbReference>
<dbReference type="OrthoDB" id="410701at2759"/>
<dbReference type="AlphaFoldDB" id="A0A3S3MJI7"/>
<keyword evidence="2" id="KW-1185">Reference proteome</keyword>
<sequence length="100" mass="11144">MGLSSSQEGKRVEEDDDEEVVLKARKFTASEAFEYGFADGFYDASAKTVEVAIGEAEKLASSKWKRESYTNLRAGTFPGVIEELDQAQRDPYVWPKGSKL</sequence>
<reference evidence="1 2" key="1">
    <citation type="journal article" date="2019" name="Nat. Plants">
        <title>Stout camphor tree genome fills gaps in understanding of flowering plant genome evolution.</title>
        <authorList>
            <person name="Chaw S.M."/>
            <person name="Liu Y.C."/>
            <person name="Wu Y.W."/>
            <person name="Wang H.Y."/>
            <person name="Lin C.I."/>
            <person name="Wu C.S."/>
            <person name="Ke H.M."/>
            <person name="Chang L.Y."/>
            <person name="Hsu C.Y."/>
            <person name="Yang H.T."/>
            <person name="Sudianto E."/>
            <person name="Hsu M.H."/>
            <person name="Wu K.P."/>
            <person name="Wang L.N."/>
            <person name="Leebens-Mack J.H."/>
            <person name="Tsai I.J."/>
        </authorList>
    </citation>
    <scope>NUCLEOTIDE SEQUENCE [LARGE SCALE GENOMIC DNA]</scope>
    <source>
        <strain evidence="2">cv. Chaw 1501</strain>
        <tissue evidence="1">Young leaves</tissue>
    </source>
</reference>
<dbReference type="Proteomes" id="UP000283530">
    <property type="component" value="Unassembled WGS sequence"/>
</dbReference>
<comment type="caution">
    <text evidence="1">The sequence shown here is derived from an EMBL/GenBank/DDBJ whole genome shotgun (WGS) entry which is preliminary data.</text>
</comment>
<accession>A0A3S3MJI7</accession>
<evidence type="ECO:0000313" key="1">
    <source>
        <dbReference type="EMBL" id="RWR74906.1"/>
    </source>
</evidence>